<name>A0A0K0Y4E5_9RHOB</name>
<dbReference type="AlphaFoldDB" id="A0A0K0Y4E5"/>
<evidence type="ECO:0000313" key="3">
    <source>
        <dbReference type="Proteomes" id="UP000067444"/>
    </source>
</evidence>
<feature type="compositionally biased region" description="Basic and acidic residues" evidence="1">
    <location>
        <begin position="19"/>
        <end position="28"/>
    </location>
</feature>
<keyword evidence="3" id="KW-1185">Reference proteome</keyword>
<evidence type="ECO:0000256" key="1">
    <source>
        <dbReference type="SAM" id="MobiDB-lite"/>
    </source>
</evidence>
<feature type="region of interest" description="Disordered" evidence="1">
    <location>
        <begin position="1"/>
        <end position="36"/>
    </location>
</feature>
<dbReference type="RefSeq" id="WP_049834159.1">
    <property type="nucleotide sequence ID" value="NZ_CP012160.1"/>
</dbReference>
<sequence>MDEFEDGGAMSDSSVIYRKNSDGRDGFGKKGKTASEIAREREKRARIERGLEARERMTPEQREAEEARLKIEIDEFLEGMKNAE</sequence>
<accession>A0A0K0Y4E5</accession>
<protein>
    <submittedName>
        <fullName evidence="2">Uncharacterized protein</fullName>
    </submittedName>
</protein>
<dbReference type="Proteomes" id="UP000067444">
    <property type="component" value="Chromosome"/>
</dbReference>
<organism evidence="2 3">
    <name type="scientific">Octadecabacter temperatus</name>
    <dbReference type="NCBI Taxonomy" id="1458307"/>
    <lineage>
        <taxon>Bacteria</taxon>
        <taxon>Pseudomonadati</taxon>
        <taxon>Pseudomonadota</taxon>
        <taxon>Alphaproteobacteria</taxon>
        <taxon>Rhodobacterales</taxon>
        <taxon>Roseobacteraceae</taxon>
        <taxon>Octadecabacter</taxon>
    </lineage>
</organism>
<proteinExistence type="predicted"/>
<evidence type="ECO:0000313" key="2">
    <source>
        <dbReference type="EMBL" id="AKS45805.1"/>
    </source>
</evidence>
<dbReference type="KEGG" id="otm:OSB_12500"/>
<gene>
    <name evidence="2" type="ORF">OSB_12500</name>
</gene>
<reference evidence="2 3" key="1">
    <citation type="journal article" date="2015" name="Genome Announc.">
        <title>Closed Genome Sequence of Octadecabacter temperatus SB1, the First Mesophilic Species of the Genus Octadecabacter.</title>
        <authorList>
            <person name="Voget S."/>
            <person name="Billerbeck S."/>
            <person name="Simon M."/>
            <person name="Daniel R."/>
        </authorList>
    </citation>
    <scope>NUCLEOTIDE SEQUENCE [LARGE SCALE GENOMIC DNA]</scope>
    <source>
        <strain evidence="2 3">SB1</strain>
    </source>
</reference>
<dbReference type="STRING" id="1458307.OSB_12500"/>
<dbReference type="EMBL" id="CP012160">
    <property type="protein sequence ID" value="AKS45805.1"/>
    <property type="molecule type" value="Genomic_DNA"/>
</dbReference>